<name>A0AAD3T7I4_NEPGR</name>
<protein>
    <submittedName>
        <fullName evidence="2">Uncharacterized protein</fullName>
    </submittedName>
</protein>
<comment type="caution">
    <text evidence="2">The sequence shown here is derived from an EMBL/GenBank/DDBJ whole genome shotgun (WGS) entry which is preliminary data.</text>
</comment>
<evidence type="ECO:0000313" key="2">
    <source>
        <dbReference type="EMBL" id="GMH24172.1"/>
    </source>
</evidence>
<evidence type="ECO:0000256" key="1">
    <source>
        <dbReference type="SAM" id="MobiDB-lite"/>
    </source>
</evidence>
<feature type="region of interest" description="Disordered" evidence="1">
    <location>
        <begin position="1"/>
        <end position="25"/>
    </location>
</feature>
<reference evidence="2" key="1">
    <citation type="submission" date="2023-05" db="EMBL/GenBank/DDBJ databases">
        <title>Nepenthes gracilis genome sequencing.</title>
        <authorList>
            <person name="Fukushima K."/>
        </authorList>
    </citation>
    <scope>NUCLEOTIDE SEQUENCE</scope>
    <source>
        <strain evidence="2">SING2019-196</strain>
    </source>
</reference>
<dbReference type="EMBL" id="BSYO01000027">
    <property type="protein sequence ID" value="GMH24172.1"/>
    <property type="molecule type" value="Genomic_DNA"/>
</dbReference>
<organism evidence="2 3">
    <name type="scientific">Nepenthes gracilis</name>
    <name type="common">Slender pitcher plant</name>
    <dbReference type="NCBI Taxonomy" id="150966"/>
    <lineage>
        <taxon>Eukaryota</taxon>
        <taxon>Viridiplantae</taxon>
        <taxon>Streptophyta</taxon>
        <taxon>Embryophyta</taxon>
        <taxon>Tracheophyta</taxon>
        <taxon>Spermatophyta</taxon>
        <taxon>Magnoliopsida</taxon>
        <taxon>eudicotyledons</taxon>
        <taxon>Gunneridae</taxon>
        <taxon>Pentapetalae</taxon>
        <taxon>Caryophyllales</taxon>
        <taxon>Nepenthaceae</taxon>
        <taxon>Nepenthes</taxon>
    </lineage>
</organism>
<keyword evidence="3" id="KW-1185">Reference proteome</keyword>
<accession>A0AAD3T7I4</accession>
<proteinExistence type="predicted"/>
<gene>
    <name evidence="2" type="ORF">Nepgr_026015</name>
</gene>
<evidence type="ECO:0000313" key="3">
    <source>
        <dbReference type="Proteomes" id="UP001279734"/>
    </source>
</evidence>
<dbReference type="Proteomes" id="UP001279734">
    <property type="component" value="Unassembled WGS sequence"/>
</dbReference>
<sequence>MEAARSPAFSPCSPQVGSDAHCSGSLRPSSPAVLDSVLASVYTQSASFGESAHSDSLPSTVEVNPNFAPIAGSTGNEEARSHSAILASPVGVKPPVSVSGLLDDLGVGLADAVLGPKEASTADIGGSTGPIEFSDGAHHVLDSSSCSLDQFDGSLVGVPSINVNDTSREAHQPSLSTDLASEQEPLGWNDFHVAAASAVPPADSIIGVEMCLDYGQLLMDSVYLKNLSGFAVVGQWLRGVFYCCAAVRQFVANRDVVDCRRGGIVQVPRSCKEGGLDAIW</sequence>
<dbReference type="AlphaFoldDB" id="A0AAD3T7I4"/>